<evidence type="ECO:0000256" key="1">
    <source>
        <dbReference type="SAM" id="Phobius"/>
    </source>
</evidence>
<feature type="transmembrane region" description="Helical" evidence="1">
    <location>
        <begin position="113"/>
        <end position="134"/>
    </location>
</feature>
<keyword evidence="1" id="KW-1133">Transmembrane helix</keyword>
<name>T1BJW0_9ZZZZ</name>
<sequence>MASGSGDLYPVLLLELGLTAGLAAVWEVGRRVRRGGPAAAEAPAASPDGPWRARSFLRAALGLAWVLDGLLQAQPGMPAGFAGGILAPAAAGQPGWLATFLHWEMGMWQAHPVHLTAATVLIQIGIGAAILGGGDSWVGKLGLRASIAWGLAVWLMGEGLGGLLGPGASMIAGAPGAVLAYVFAAGLLLAPTDWWESGRARRAVELGIGATFLLGVVLQTNPGDGFWDSRALGSMFGTMAAISQPGF</sequence>
<feature type="transmembrane region" description="Helical" evidence="1">
    <location>
        <begin position="170"/>
        <end position="191"/>
    </location>
</feature>
<keyword evidence="1" id="KW-0472">Membrane</keyword>
<proteinExistence type="predicted"/>
<feature type="non-terminal residue" evidence="2">
    <location>
        <position position="247"/>
    </location>
</feature>
<feature type="transmembrane region" description="Helical" evidence="1">
    <location>
        <begin position="146"/>
        <end position="164"/>
    </location>
</feature>
<feature type="transmembrane region" description="Helical" evidence="1">
    <location>
        <begin position="6"/>
        <end position="26"/>
    </location>
</feature>
<gene>
    <name evidence="2" type="ORF">B1B_03322</name>
</gene>
<reference evidence="2" key="1">
    <citation type="submission" date="2013-08" db="EMBL/GenBank/DDBJ databases">
        <authorList>
            <person name="Mendez C."/>
            <person name="Richter M."/>
            <person name="Ferrer M."/>
            <person name="Sanchez J."/>
        </authorList>
    </citation>
    <scope>NUCLEOTIDE SEQUENCE</scope>
</reference>
<comment type="caution">
    <text evidence="2">The sequence shown here is derived from an EMBL/GenBank/DDBJ whole genome shotgun (WGS) entry which is preliminary data.</text>
</comment>
<keyword evidence="1" id="KW-0812">Transmembrane</keyword>
<organism evidence="2">
    <name type="scientific">mine drainage metagenome</name>
    <dbReference type="NCBI Taxonomy" id="410659"/>
    <lineage>
        <taxon>unclassified sequences</taxon>
        <taxon>metagenomes</taxon>
        <taxon>ecological metagenomes</taxon>
    </lineage>
</organism>
<dbReference type="AlphaFoldDB" id="T1BJW0"/>
<reference evidence="2" key="2">
    <citation type="journal article" date="2014" name="ISME J.">
        <title>Microbial stratification in low pH oxic and suboxic macroscopic growths along an acid mine drainage.</title>
        <authorList>
            <person name="Mendez-Garcia C."/>
            <person name="Mesa V."/>
            <person name="Sprenger R.R."/>
            <person name="Richter M."/>
            <person name="Diez M.S."/>
            <person name="Solano J."/>
            <person name="Bargiela R."/>
            <person name="Golyshina O.V."/>
            <person name="Manteca A."/>
            <person name="Ramos J.L."/>
            <person name="Gallego J.R."/>
            <person name="Llorente I."/>
            <person name="Martins Dos Santos V.A."/>
            <person name="Jensen O.N."/>
            <person name="Pelaez A.I."/>
            <person name="Sanchez J."/>
            <person name="Ferrer M."/>
        </authorList>
    </citation>
    <scope>NUCLEOTIDE SEQUENCE</scope>
</reference>
<feature type="transmembrane region" description="Helical" evidence="1">
    <location>
        <begin position="203"/>
        <end position="220"/>
    </location>
</feature>
<evidence type="ECO:0000313" key="2">
    <source>
        <dbReference type="EMBL" id="EQD73246.1"/>
    </source>
</evidence>
<protein>
    <submittedName>
        <fullName evidence="2">Uncharacterized protein</fullName>
    </submittedName>
</protein>
<dbReference type="EMBL" id="AUZY01002037">
    <property type="protein sequence ID" value="EQD73246.1"/>
    <property type="molecule type" value="Genomic_DNA"/>
</dbReference>
<accession>T1BJW0</accession>